<keyword evidence="4" id="KW-1185">Reference proteome</keyword>
<dbReference type="EMBL" id="JADGJD010003119">
    <property type="protein sequence ID" value="KAJ3025553.1"/>
    <property type="molecule type" value="Genomic_DNA"/>
</dbReference>
<reference evidence="3" key="1">
    <citation type="submission" date="2020-05" db="EMBL/GenBank/DDBJ databases">
        <title>Phylogenomic resolution of chytrid fungi.</title>
        <authorList>
            <person name="Stajich J.E."/>
            <person name="Amses K."/>
            <person name="Simmons R."/>
            <person name="Seto K."/>
            <person name="Myers J."/>
            <person name="Bonds A."/>
            <person name="Quandt C.A."/>
            <person name="Barry K."/>
            <person name="Liu P."/>
            <person name="Grigoriev I."/>
            <person name="Longcore J.E."/>
            <person name="James T.Y."/>
        </authorList>
    </citation>
    <scope>NUCLEOTIDE SEQUENCE</scope>
    <source>
        <strain evidence="3">JEL0318</strain>
    </source>
</reference>
<evidence type="ECO:0000313" key="4">
    <source>
        <dbReference type="Proteomes" id="UP001212841"/>
    </source>
</evidence>
<gene>
    <name evidence="3" type="ORF">HK097_006657</name>
</gene>
<feature type="region of interest" description="Disordered" evidence="2">
    <location>
        <begin position="1"/>
        <end position="63"/>
    </location>
</feature>
<organism evidence="3 4">
    <name type="scientific">Rhizophlyctis rosea</name>
    <dbReference type="NCBI Taxonomy" id="64517"/>
    <lineage>
        <taxon>Eukaryota</taxon>
        <taxon>Fungi</taxon>
        <taxon>Fungi incertae sedis</taxon>
        <taxon>Chytridiomycota</taxon>
        <taxon>Chytridiomycota incertae sedis</taxon>
        <taxon>Chytridiomycetes</taxon>
        <taxon>Rhizophlyctidales</taxon>
        <taxon>Rhizophlyctidaceae</taxon>
        <taxon>Rhizophlyctis</taxon>
    </lineage>
</organism>
<evidence type="ECO:0000256" key="2">
    <source>
        <dbReference type="SAM" id="MobiDB-lite"/>
    </source>
</evidence>
<protein>
    <submittedName>
        <fullName evidence="3">Uncharacterized protein</fullName>
    </submittedName>
</protein>
<feature type="coiled-coil region" evidence="1">
    <location>
        <begin position="72"/>
        <end position="144"/>
    </location>
</feature>
<name>A0AAD5WVS1_9FUNG</name>
<comment type="caution">
    <text evidence="3">The sequence shown here is derived from an EMBL/GenBank/DDBJ whole genome shotgun (WGS) entry which is preliminary data.</text>
</comment>
<dbReference type="Proteomes" id="UP001212841">
    <property type="component" value="Unassembled WGS sequence"/>
</dbReference>
<feature type="non-terminal residue" evidence="3">
    <location>
        <position position="1"/>
    </location>
</feature>
<feature type="non-terminal residue" evidence="3">
    <location>
        <position position="256"/>
    </location>
</feature>
<keyword evidence="1" id="KW-0175">Coiled coil</keyword>
<proteinExistence type="predicted"/>
<sequence length="256" mass="28981">TERHRRGSVVQEQPRKEEEDGDEVPNGGDGTNPRNGGRKGNEFRQVMSAPAMRTSPNDDEGGSARVEKFKAYHALSKQHRELRQSLRKIDEEIAAVEHEIEECEPVDATIERYQLQLAELIEQRERVKAEVELVREEKLRAEAKLNTDIGNTQQEGSGESGRMKMDWASIEEQFGEDESAGRLIGELKAESSLNPSIIIARLLTEITNRQTSPSDNAIATTRSPEEQDIPEINEIGQMYEERLQALKEEYEAQLLL</sequence>
<accession>A0AAD5WVS1</accession>
<evidence type="ECO:0000256" key="1">
    <source>
        <dbReference type="SAM" id="Coils"/>
    </source>
</evidence>
<dbReference type="AlphaFoldDB" id="A0AAD5WVS1"/>
<evidence type="ECO:0000313" key="3">
    <source>
        <dbReference type="EMBL" id="KAJ3025553.1"/>
    </source>
</evidence>